<organism evidence="1 2">
    <name type="scientific">Ditylenchus dipsaci</name>
    <dbReference type="NCBI Taxonomy" id="166011"/>
    <lineage>
        <taxon>Eukaryota</taxon>
        <taxon>Metazoa</taxon>
        <taxon>Ecdysozoa</taxon>
        <taxon>Nematoda</taxon>
        <taxon>Chromadorea</taxon>
        <taxon>Rhabditida</taxon>
        <taxon>Tylenchina</taxon>
        <taxon>Tylenchomorpha</taxon>
        <taxon>Sphaerularioidea</taxon>
        <taxon>Anguinidae</taxon>
        <taxon>Anguininae</taxon>
        <taxon>Ditylenchus</taxon>
    </lineage>
</organism>
<dbReference type="PANTHER" id="PTHR37984:SF5">
    <property type="entry name" value="PROTEIN NYNRIN-LIKE"/>
    <property type="match status" value="1"/>
</dbReference>
<dbReference type="SUPFAM" id="SSF53098">
    <property type="entry name" value="Ribonuclease H-like"/>
    <property type="match status" value="1"/>
</dbReference>
<dbReference type="InterPro" id="IPR036397">
    <property type="entry name" value="RNaseH_sf"/>
</dbReference>
<accession>A0A915ED24</accession>
<reference evidence="2" key="1">
    <citation type="submission" date="2022-11" db="UniProtKB">
        <authorList>
            <consortium name="WormBaseParasite"/>
        </authorList>
    </citation>
    <scope>IDENTIFICATION</scope>
</reference>
<dbReference type="Proteomes" id="UP000887574">
    <property type="component" value="Unplaced"/>
</dbReference>
<dbReference type="WBParaSite" id="jg4008">
    <property type="protein sequence ID" value="jg4008"/>
    <property type="gene ID" value="jg4008"/>
</dbReference>
<dbReference type="GO" id="GO:0003676">
    <property type="term" value="F:nucleic acid binding"/>
    <property type="evidence" value="ECO:0007669"/>
    <property type="project" value="InterPro"/>
</dbReference>
<protein>
    <submittedName>
        <fullName evidence="2">Integrase catalytic domain-containing protein</fullName>
    </submittedName>
</protein>
<dbReference type="InterPro" id="IPR012337">
    <property type="entry name" value="RNaseH-like_sf"/>
</dbReference>
<dbReference type="AlphaFoldDB" id="A0A915ED24"/>
<proteinExistence type="predicted"/>
<keyword evidence="1" id="KW-1185">Reference proteome</keyword>
<dbReference type="Gene3D" id="3.30.420.10">
    <property type="entry name" value="Ribonuclease H-like superfamily/Ribonuclease H"/>
    <property type="match status" value="1"/>
</dbReference>
<sequence length="144" mass="16423">MQCLFSCRKSSNQSYSKPLADRRRPWKRIHIDFAGPFKGRMFLIVVYSFTRWPEIFEMNSTSAQSTVECLQKVFDRFGYPKSCIMGLKNYPLPWGCQSTSELIMETELAGLSVPSIRKLVGVSTKSNPLMESYIADMPISYALG</sequence>
<dbReference type="InterPro" id="IPR050951">
    <property type="entry name" value="Retrovirus_Pol_polyprotein"/>
</dbReference>
<name>A0A915ED24_9BILA</name>
<evidence type="ECO:0000313" key="1">
    <source>
        <dbReference type="Proteomes" id="UP000887574"/>
    </source>
</evidence>
<dbReference type="PANTHER" id="PTHR37984">
    <property type="entry name" value="PROTEIN CBG26694"/>
    <property type="match status" value="1"/>
</dbReference>
<evidence type="ECO:0000313" key="2">
    <source>
        <dbReference type="WBParaSite" id="jg4008"/>
    </source>
</evidence>